<accession>A0A520N407</accession>
<evidence type="ECO:0000256" key="3">
    <source>
        <dbReference type="PROSITE-ProRule" id="PRU00339"/>
    </source>
</evidence>
<dbReference type="InterPro" id="IPR019734">
    <property type="entry name" value="TPR_rpt"/>
</dbReference>
<evidence type="ECO:0000313" key="5">
    <source>
        <dbReference type="EMBL" id="RZO28231.1"/>
    </source>
</evidence>
<keyword evidence="1" id="KW-0677">Repeat</keyword>
<comment type="caution">
    <text evidence="5">The sequence shown here is derived from an EMBL/GenBank/DDBJ whole genome shotgun (WGS) entry which is preliminary data.</text>
</comment>
<dbReference type="EMBL" id="SHBF01000004">
    <property type="protein sequence ID" value="RZO28231.1"/>
    <property type="molecule type" value="Genomic_DNA"/>
</dbReference>
<protein>
    <submittedName>
        <fullName evidence="5">Tetratricopeptide repeat protein</fullName>
    </submittedName>
</protein>
<keyword evidence="2 3" id="KW-0802">TPR repeat</keyword>
<feature type="signal peptide" evidence="4">
    <location>
        <begin position="1"/>
        <end position="26"/>
    </location>
</feature>
<dbReference type="AlphaFoldDB" id="A0A520N407"/>
<evidence type="ECO:0000256" key="1">
    <source>
        <dbReference type="ARBA" id="ARBA00022737"/>
    </source>
</evidence>
<dbReference type="PROSITE" id="PS50005">
    <property type="entry name" value="TPR"/>
    <property type="match status" value="2"/>
</dbReference>
<evidence type="ECO:0000256" key="2">
    <source>
        <dbReference type="ARBA" id="ARBA00022803"/>
    </source>
</evidence>
<evidence type="ECO:0000256" key="4">
    <source>
        <dbReference type="SAM" id="SignalP"/>
    </source>
</evidence>
<gene>
    <name evidence="5" type="ORF">EVA93_01215</name>
</gene>
<evidence type="ECO:0000313" key="6">
    <source>
        <dbReference type="Proteomes" id="UP000318710"/>
    </source>
</evidence>
<dbReference type="Gene3D" id="1.25.40.10">
    <property type="entry name" value="Tetratricopeptide repeat domain"/>
    <property type="match status" value="2"/>
</dbReference>
<dbReference type="SMART" id="SM00028">
    <property type="entry name" value="TPR"/>
    <property type="match status" value="3"/>
</dbReference>
<reference evidence="5 6" key="1">
    <citation type="submission" date="2019-02" db="EMBL/GenBank/DDBJ databases">
        <title>Prokaryotic population dynamics and viral predation in marine succession experiment using metagenomics: the confinement effect.</title>
        <authorList>
            <person name="Haro-Moreno J.M."/>
            <person name="Rodriguez-Valera F."/>
            <person name="Lopez-Perez M."/>
        </authorList>
    </citation>
    <scope>NUCLEOTIDE SEQUENCE [LARGE SCALE GENOMIC DNA]</scope>
    <source>
        <strain evidence="5">MED-G160</strain>
    </source>
</reference>
<feature type="chain" id="PRO_5021987241" evidence="4">
    <location>
        <begin position="27"/>
        <end position="470"/>
    </location>
</feature>
<feature type="repeat" description="TPR" evidence="3">
    <location>
        <begin position="168"/>
        <end position="201"/>
    </location>
</feature>
<dbReference type="InterPro" id="IPR051012">
    <property type="entry name" value="CellSynth/LPSAsmb/PSIAsmb"/>
</dbReference>
<keyword evidence="4" id="KW-0732">Signal</keyword>
<dbReference type="Proteomes" id="UP000318710">
    <property type="component" value="Unassembled WGS sequence"/>
</dbReference>
<feature type="repeat" description="TPR" evidence="3">
    <location>
        <begin position="402"/>
        <end position="435"/>
    </location>
</feature>
<dbReference type="Pfam" id="PF13181">
    <property type="entry name" value="TPR_8"/>
    <property type="match status" value="2"/>
</dbReference>
<name>A0A520N407_9GAMM</name>
<sequence>MKKRFSLHLFSVLAILFAFSSVQIEAQSQSETKKPIKYKKARALQTSTAKKMAKVYEALEEVDEKGEPAPDMVTVVDILTELRTDKDNLKSYDRSVMWNAWAYVYMTDSKFPQAMTAYTNVMNEPEVTIGLRNGALFSLAQLNLAEGNYQKGVNLILEWMDEVEEVTAQSYSVLGQAYFALGDYRKSMSSLETAISMAEEEGYKPRENWYSLLAGCYSELKEEIGERESLLKQIPIYEILVNLYPKKTYFIQLGGAYGTLGRERDYMITLKTAYQKDFLDKESEYLALAQLLLLNKNPYWAAEVLVSGQNKMITIVDEKTEEEKLVPVVKSTEKNLKVLADSWRMAQEIDKAIPVLEKAAEMSKDGKSYVLLGNLYLSEDKVSEAVDAIKKGLKKGDIKKLSQVYLTLGQAYFELQEFEEAKKNFRIAARDKEKMIKTQANNWIKYTENEEIRVKNLALRRDYIQMNSSS</sequence>
<proteinExistence type="predicted"/>
<organism evidence="5 6">
    <name type="scientific">SAR86 cluster bacterium</name>
    <dbReference type="NCBI Taxonomy" id="2030880"/>
    <lineage>
        <taxon>Bacteria</taxon>
        <taxon>Pseudomonadati</taxon>
        <taxon>Pseudomonadota</taxon>
        <taxon>Gammaproteobacteria</taxon>
        <taxon>SAR86 cluster</taxon>
    </lineage>
</organism>
<dbReference type="PANTHER" id="PTHR45586">
    <property type="entry name" value="TPR REPEAT-CONTAINING PROTEIN PA4667"/>
    <property type="match status" value="1"/>
</dbReference>
<dbReference type="PANTHER" id="PTHR45586:SF1">
    <property type="entry name" value="LIPOPOLYSACCHARIDE ASSEMBLY PROTEIN B"/>
    <property type="match status" value="1"/>
</dbReference>
<dbReference type="SUPFAM" id="SSF48452">
    <property type="entry name" value="TPR-like"/>
    <property type="match status" value="2"/>
</dbReference>
<dbReference type="InterPro" id="IPR011990">
    <property type="entry name" value="TPR-like_helical_dom_sf"/>
</dbReference>